<dbReference type="InterPro" id="IPR020635">
    <property type="entry name" value="Tyr_kinase_cat_dom"/>
</dbReference>
<dbReference type="Gene3D" id="1.10.510.10">
    <property type="entry name" value="Transferase(Phosphotransferase) domain 1"/>
    <property type="match status" value="1"/>
</dbReference>
<dbReference type="FunFam" id="1.10.510.10:FF:000039">
    <property type="entry name" value="Focal adhesion kinase, isoform D"/>
    <property type="match status" value="1"/>
</dbReference>
<dbReference type="Pfam" id="PF03623">
    <property type="entry name" value="Focal_AT"/>
    <property type="match status" value="1"/>
</dbReference>
<dbReference type="PROSITE" id="PS00109">
    <property type="entry name" value="PROTEIN_KINASE_TYR"/>
    <property type="match status" value="1"/>
</dbReference>
<dbReference type="GO" id="GO:0007172">
    <property type="term" value="P:signal complex assembly"/>
    <property type="evidence" value="ECO:0007669"/>
    <property type="project" value="InterPro"/>
</dbReference>
<dbReference type="InterPro" id="IPR005189">
    <property type="entry name" value="Focal_adhesion_kin_target_dom"/>
</dbReference>
<dbReference type="SMART" id="SM00219">
    <property type="entry name" value="TyrKc"/>
    <property type="match status" value="1"/>
</dbReference>
<dbReference type="SUPFAM" id="SSF68993">
    <property type="entry name" value="FAT domain of focal adhesion kinase"/>
    <property type="match status" value="1"/>
</dbReference>
<dbReference type="PANTHER" id="PTHR46221:SF9">
    <property type="entry name" value="NON-SPECIFIC PROTEIN-TYROSINE KINASE"/>
    <property type="match status" value="1"/>
</dbReference>
<evidence type="ECO:0000313" key="4">
    <source>
        <dbReference type="EMBL" id="JAS80175.1"/>
    </source>
</evidence>
<evidence type="ECO:0000259" key="3">
    <source>
        <dbReference type="PROSITE" id="PS50011"/>
    </source>
</evidence>
<dbReference type="PANTHER" id="PTHR46221">
    <property type="entry name" value="FERM AND PDZ DOMAIN-CONTAINING PROTEIN FAMILY MEMBER"/>
    <property type="match status" value="1"/>
</dbReference>
<accession>A0A1B6HZX4</accession>
<dbReference type="GO" id="GO:0005524">
    <property type="term" value="F:ATP binding"/>
    <property type="evidence" value="ECO:0007669"/>
    <property type="project" value="InterPro"/>
</dbReference>
<keyword evidence="1" id="KW-0175">Coiled coil</keyword>
<feature type="domain" description="Protein kinase" evidence="3">
    <location>
        <begin position="1"/>
        <end position="219"/>
    </location>
</feature>
<feature type="coiled-coil region" evidence="1">
    <location>
        <begin position="354"/>
        <end position="381"/>
    </location>
</feature>
<dbReference type="SUPFAM" id="SSF56112">
    <property type="entry name" value="Protein kinase-like (PK-like)"/>
    <property type="match status" value="1"/>
</dbReference>
<evidence type="ECO:0000256" key="1">
    <source>
        <dbReference type="SAM" id="Coils"/>
    </source>
</evidence>
<proteinExistence type="predicted"/>
<evidence type="ECO:0000256" key="2">
    <source>
        <dbReference type="SAM" id="MobiDB-lite"/>
    </source>
</evidence>
<dbReference type="InterPro" id="IPR008266">
    <property type="entry name" value="Tyr_kinase_AS"/>
</dbReference>
<dbReference type="PRINTS" id="PR00109">
    <property type="entry name" value="TYRKINASE"/>
</dbReference>
<name>A0A1B6HZX4_9HEMI</name>
<dbReference type="AlphaFoldDB" id="A0A1B6HZX4"/>
<sequence length="597" mass="66586">MATAEKFLEEAYIMQQFEHPHIIKLIGVCSDSPIWIVMELAKLGELRAYLKSNQPRLDLATLILYTSQLSKALSYLESKKFVHRDIAARNVLVSSHTCVKLADFGLSRWVEDQSFYQASKGKLPIKWMSPESINFRRFTTASDVWMFGVCMWEILMYGVKPFMGVKNNDVIGKIENGERLALPPNCPPRLYSLMSQCWAYEPSKRPTFKEIKETLNEILIEERDQQQETMRRENRRVQAMSWGSNGSDDPPPPKPSRFPNTSDSMSNNSLASTAVMGSERASVSTYIVAQNPEVLVHLLKENESRGLNPSVYTTPASAFNTLAGSGPLYGDSLVDLSGSGSTDHYIDSEQQLLERRLKQQLRESEEDSKWLQEEETNLKKRLSLAQSLSDSESVEGDLPSPTAPTPTLATTRSDSLDSRGSQATGSDDRIIVVKKMEPTPTADLDRSNDRVYDCTTCVVKAVMALSQGVQQSQASQYLQLVRKVGLELRDLLTSVDTLVPLFPSTAHKEVEMAHQVLSKDMSELVNTMKLAQQYSTTTLDGTYRKAMLSAAHVLAMDAKNLLDVVDSIRMRYPDVDALICSPLPADDSLPPPPAPDS</sequence>
<dbReference type="GO" id="GO:0005925">
    <property type="term" value="C:focal adhesion"/>
    <property type="evidence" value="ECO:0007669"/>
    <property type="project" value="InterPro"/>
</dbReference>
<dbReference type="InterPro" id="IPR036137">
    <property type="entry name" value="Focal_adhe_kin_target_dom_sf"/>
</dbReference>
<feature type="region of interest" description="Disordered" evidence="2">
    <location>
        <begin position="222"/>
        <end position="269"/>
    </location>
</feature>
<dbReference type="InterPro" id="IPR011009">
    <property type="entry name" value="Kinase-like_dom_sf"/>
</dbReference>
<organism evidence="4">
    <name type="scientific">Homalodisca liturata</name>
    <dbReference type="NCBI Taxonomy" id="320908"/>
    <lineage>
        <taxon>Eukaryota</taxon>
        <taxon>Metazoa</taxon>
        <taxon>Ecdysozoa</taxon>
        <taxon>Arthropoda</taxon>
        <taxon>Hexapoda</taxon>
        <taxon>Insecta</taxon>
        <taxon>Pterygota</taxon>
        <taxon>Neoptera</taxon>
        <taxon>Paraneoptera</taxon>
        <taxon>Hemiptera</taxon>
        <taxon>Auchenorrhyncha</taxon>
        <taxon>Membracoidea</taxon>
        <taxon>Cicadellidae</taxon>
        <taxon>Cicadellinae</taxon>
        <taxon>Proconiini</taxon>
        <taxon>Homalodisca</taxon>
    </lineage>
</organism>
<dbReference type="InterPro" id="IPR000719">
    <property type="entry name" value="Prot_kinase_dom"/>
</dbReference>
<dbReference type="PROSITE" id="PS50011">
    <property type="entry name" value="PROTEIN_KINASE_DOM"/>
    <property type="match status" value="1"/>
</dbReference>
<dbReference type="GO" id="GO:0004713">
    <property type="term" value="F:protein tyrosine kinase activity"/>
    <property type="evidence" value="ECO:0007669"/>
    <property type="project" value="InterPro"/>
</dbReference>
<dbReference type="Gene3D" id="3.30.200.20">
    <property type="entry name" value="Phosphorylase Kinase, domain 1"/>
    <property type="match status" value="1"/>
</dbReference>
<dbReference type="EMBL" id="GECU01027531">
    <property type="protein sequence ID" value="JAS80175.1"/>
    <property type="molecule type" value="Transcribed_RNA"/>
</dbReference>
<gene>
    <name evidence="4" type="ORF">g.42157</name>
</gene>
<dbReference type="InterPro" id="IPR001245">
    <property type="entry name" value="Ser-Thr/Tyr_kinase_cat_dom"/>
</dbReference>
<dbReference type="Pfam" id="PF07714">
    <property type="entry name" value="PK_Tyr_Ser-Thr"/>
    <property type="match status" value="1"/>
</dbReference>
<protein>
    <recommendedName>
        <fullName evidence="3">Protein kinase domain-containing protein</fullName>
    </recommendedName>
</protein>
<feature type="compositionally biased region" description="Basic and acidic residues" evidence="2">
    <location>
        <begin position="222"/>
        <end position="236"/>
    </location>
</feature>
<reference evidence="4" key="1">
    <citation type="submission" date="2015-11" db="EMBL/GenBank/DDBJ databases">
        <title>De novo transcriptome assembly of four potential Pierce s Disease insect vectors from Arizona vineyards.</title>
        <authorList>
            <person name="Tassone E.E."/>
        </authorList>
    </citation>
    <scope>NUCLEOTIDE SEQUENCE</scope>
</reference>
<dbReference type="Gene3D" id="1.20.120.330">
    <property type="entry name" value="Nucleotidyltransferases domain 2"/>
    <property type="match status" value="1"/>
</dbReference>
<feature type="compositionally biased region" description="Polar residues" evidence="2">
    <location>
        <begin position="258"/>
        <end position="269"/>
    </location>
</feature>
<feature type="region of interest" description="Disordered" evidence="2">
    <location>
        <begin position="382"/>
        <end position="428"/>
    </location>
</feature>